<proteinExistence type="predicted"/>
<gene>
    <name evidence="1" type="ORF">MJ956_10860</name>
</gene>
<dbReference type="Proteomes" id="UP001155220">
    <property type="component" value="Unassembled WGS sequence"/>
</dbReference>
<dbReference type="EMBL" id="JALHBS010000060">
    <property type="protein sequence ID" value="MCP3055639.1"/>
    <property type="molecule type" value="Genomic_DNA"/>
</dbReference>
<dbReference type="AlphaFoldDB" id="A0A9X2HDK3"/>
<evidence type="ECO:0000313" key="2">
    <source>
        <dbReference type="Proteomes" id="UP001155220"/>
    </source>
</evidence>
<evidence type="ECO:0000313" key="1">
    <source>
        <dbReference type="EMBL" id="MCP3055639.1"/>
    </source>
</evidence>
<reference evidence="1" key="1">
    <citation type="submission" date="2022-03" db="EMBL/GenBank/DDBJ databases">
        <title>Aurantimonas Liuensis sp. Nov., isolated from the hadal seawater of the Mariana Trench.</title>
        <authorList>
            <person name="Liu R."/>
        </authorList>
    </citation>
    <scope>NUCLEOTIDE SEQUENCE</scope>
    <source>
        <strain evidence="1">LRZ36</strain>
    </source>
</reference>
<organism evidence="1 2">
    <name type="scientific">Aurantimonas marianensis</name>
    <dbReference type="NCBI Taxonomy" id="2920428"/>
    <lineage>
        <taxon>Bacteria</taxon>
        <taxon>Pseudomonadati</taxon>
        <taxon>Pseudomonadota</taxon>
        <taxon>Alphaproteobacteria</taxon>
        <taxon>Hyphomicrobiales</taxon>
        <taxon>Aurantimonadaceae</taxon>
        <taxon>Aurantimonas</taxon>
    </lineage>
</organism>
<sequence length="65" mass="6682">MTLLTLGQDGVPGAGLLDGPEIVVYGTSTPAGVGIDFGSPRDPADGDRVAVSIDRPGTRENFVRQ</sequence>
<keyword evidence="2" id="KW-1185">Reference proteome</keyword>
<comment type="caution">
    <text evidence="1">The sequence shown here is derived from an EMBL/GenBank/DDBJ whole genome shotgun (WGS) entry which is preliminary data.</text>
</comment>
<name>A0A9X2HDK3_9HYPH</name>
<dbReference type="RefSeq" id="WP_253964484.1">
    <property type="nucleotide sequence ID" value="NZ_JALHBS010000060.1"/>
</dbReference>
<protein>
    <submittedName>
        <fullName evidence="1">Uncharacterized protein</fullName>
    </submittedName>
</protein>
<accession>A0A9X2HDK3</accession>